<keyword evidence="1" id="KW-0812">Transmembrane</keyword>
<reference evidence="2" key="2">
    <citation type="journal article" date="2015" name="Fish Shellfish Immunol.">
        <title>Early steps in the European eel (Anguilla anguilla)-Vibrio vulnificus interaction in the gills: Role of the RtxA13 toxin.</title>
        <authorList>
            <person name="Callol A."/>
            <person name="Pajuelo D."/>
            <person name="Ebbesson L."/>
            <person name="Teles M."/>
            <person name="MacKenzie S."/>
            <person name="Amaro C."/>
        </authorList>
    </citation>
    <scope>NUCLEOTIDE SEQUENCE</scope>
</reference>
<keyword evidence="1" id="KW-1133">Transmembrane helix</keyword>
<sequence length="80" mass="9590">MKQSVTWFVLTKLMVRMMTINVMTHLRLQAVTQLVTWLLLRVMMMMKVMIMKNKKVRMMIVVVKMTMMMMMMVVVMVIDT</sequence>
<reference evidence="2" key="1">
    <citation type="submission" date="2014-11" db="EMBL/GenBank/DDBJ databases">
        <authorList>
            <person name="Amaro Gonzalez C."/>
        </authorList>
    </citation>
    <scope>NUCLEOTIDE SEQUENCE</scope>
</reference>
<feature type="transmembrane region" description="Helical" evidence="1">
    <location>
        <begin position="20"/>
        <end position="40"/>
    </location>
</feature>
<keyword evidence="1" id="KW-0472">Membrane</keyword>
<dbReference type="EMBL" id="GBXM01096315">
    <property type="protein sequence ID" value="JAH12262.1"/>
    <property type="molecule type" value="Transcribed_RNA"/>
</dbReference>
<protein>
    <submittedName>
        <fullName evidence="2">Uncharacterized protein</fullName>
    </submittedName>
</protein>
<name>A0A0E9Q6X6_ANGAN</name>
<proteinExistence type="predicted"/>
<organism evidence="2">
    <name type="scientific">Anguilla anguilla</name>
    <name type="common">European freshwater eel</name>
    <name type="synonym">Muraena anguilla</name>
    <dbReference type="NCBI Taxonomy" id="7936"/>
    <lineage>
        <taxon>Eukaryota</taxon>
        <taxon>Metazoa</taxon>
        <taxon>Chordata</taxon>
        <taxon>Craniata</taxon>
        <taxon>Vertebrata</taxon>
        <taxon>Euteleostomi</taxon>
        <taxon>Actinopterygii</taxon>
        <taxon>Neopterygii</taxon>
        <taxon>Teleostei</taxon>
        <taxon>Anguilliformes</taxon>
        <taxon>Anguillidae</taxon>
        <taxon>Anguilla</taxon>
    </lineage>
</organism>
<feature type="transmembrane region" description="Helical" evidence="1">
    <location>
        <begin position="61"/>
        <end position="78"/>
    </location>
</feature>
<evidence type="ECO:0000256" key="1">
    <source>
        <dbReference type="SAM" id="Phobius"/>
    </source>
</evidence>
<dbReference type="AlphaFoldDB" id="A0A0E9Q6X6"/>
<accession>A0A0E9Q6X6</accession>
<evidence type="ECO:0000313" key="2">
    <source>
        <dbReference type="EMBL" id="JAH12262.1"/>
    </source>
</evidence>